<protein>
    <submittedName>
        <fullName evidence="2">Uncharacterized protein</fullName>
    </submittedName>
</protein>
<evidence type="ECO:0000313" key="2">
    <source>
        <dbReference type="EMBL" id="KAH3784342.1"/>
    </source>
</evidence>
<comment type="caution">
    <text evidence="2">The sequence shown here is derived from an EMBL/GenBank/DDBJ whole genome shotgun (WGS) entry which is preliminary data.</text>
</comment>
<keyword evidence="3" id="KW-1185">Reference proteome</keyword>
<dbReference type="AlphaFoldDB" id="A0A9D4ITJ6"/>
<feature type="signal peptide" evidence="1">
    <location>
        <begin position="1"/>
        <end position="18"/>
    </location>
</feature>
<keyword evidence="1" id="KW-0732">Signal</keyword>
<dbReference type="Proteomes" id="UP000828390">
    <property type="component" value="Unassembled WGS sequence"/>
</dbReference>
<reference evidence="2" key="1">
    <citation type="journal article" date="2019" name="bioRxiv">
        <title>The Genome of the Zebra Mussel, Dreissena polymorpha: A Resource for Invasive Species Research.</title>
        <authorList>
            <person name="McCartney M.A."/>
            <person name="Auch B."/>
            <person name="Kono T."/>
            <person name="Mallez S."/>
            <person name="Zhang Y."/>
            <person name="Obille A."/>
            <person name="Becker A."/>
            <person name="Abrahante J.E."/>
            <person name="Garbe J."/>
            <person name="Badalamenti J.P."/>
            <person name="Herman A."/>
            <person name="Mangelson H."/>
            <person name="Liachko I."/>
            <person name="Sullivan S."/>
            <person name="Sone E.D."/>
            <person name="Koren S."/>
            <person name="Silverstein K.A.T."/>
            <person name="Beckman K.B."/>
            <person name="Gohl D.M."/>
        </authorList>
    </citation>
    <scope>NUCLEOTIDE SEQUENCE</scope>
    <source>
        <strain evidence="2">Duluth1</strain>
        <tissue evidence="2">Whole animal</tissue>
    </source>
</reference>
<dbReference type="EMBL" id="JAIWYP010000008">
    <property type="protein sequence ID" value="KAH3784342.1"/>
    <property type="molecule type" value="Genomic_DNA"/>
</dbReference>
<accession>A0A9D4ITJ6</accession>
<organism evidence="2 3">
    <name type="scientific">Dreissena polymorpha</name>
    <name type="common">Zebra mussel</name>
    <name type="synonym">Mytilus polymorpha</name>
    <dbReference type="NCBI Taxonomy" id="45954"/>
    <lineage>
        <taxon>Eukaryota</taxon>
        <taxon>Metazoa</taxon>
        <taxon>Spiralia</taxon>
        <taxon>Lophotrochozoa</taxon>
        <taxon>Mollusca</taxon>
        <taxon>Bivalvia</taxon>
        <taxon>Autobranchia</taxon>
        <taxon>Heteroconchia</taxon>
        <taxon>Euheterodonta</taxon>
        <taxon>Imparidentia</taxon>
        <taxon>Neoheterodontei</taxon>
        <taxon>Myida</taxon>
        <taxon>Dreissenoidea</taxon>
        <taxon>Dreissenidae</taxon>
        <taxon>Dreissena</taxon>
    </lineage>
</organism>
<sequence>MTNAHGSAVLLLPAALLGYPDEQDGSVVLSDALRTDIASWLASDGTICRI</sequence>
<proteinExistence type="predicted"/>
<evidence type="ECO:0000256" key="1">
    <source>
        <dbReference type="SAM" id="SignalP"/>
    </source>
</evidence>
<reference evidence="2" key="2">
    <citation type="submission" date="2020-11" db="EMBL/GenBank/DDBJ databases">
        <authorList>
            <person name="McCartney M.A."/>
            <person name="Auch B."/>
            <person name="Kono T."/>
            <person name="Mallez S."/>
            <person name="Becker A."/>
            <person name="Gohl D.M."/>
            <person name="Silverstein K.A.T."/>
            <person name="Koren S."/>
            <person name="Bechman K.B."/>
            <person name="Herman A."/>
            <person name="Abrahante J.E."/>
            <person name="Garbe J."/>
        </authorList>
    </citation>
    <scope>NUCLEOTIDE SEQUENCE</scope>
    <source>
        <strain evidence="2">Duluth1</strain>
        <tissue evidence="2">Whole animal</tissue>
    </source>
</reference>
<gene>
    <name evidence="2" type="ORF">DPMN_162296</name>
</gene>
<name>A0A9D4ITJ6_DREPO</name>
<evidence type="ECO:0000313" key="3">
    <source>
        <dbReference type="Proteomes" id="UP000828390"/>
    </source>
</evidence>
<feature type="chain" id="PRO_5038736807" evidence="1">
    <location>
        <begin position="19"/>
        <end position="50"/>
    </location>
</feature>